<sequence>MSSIPIPTPSPGSIDIAKKYLNTDQGKAMSEQFLGDNNQPSGDPQKDADAPSYDAQGNQGAPGQFGEEGQYGAVRGGGFGAGPGLAKGPDGQPQGQGQKSGGNYEGYDQGDSTGEGGWGKNQQGGAFSRQNQLGTDHENSANPGGVDSNDDGYKTGYSTPGYRKEGEDDEDRARSLNQNVYGEQSDDRGSTGNDYNEAI</sequence>
<dbReference type="RefSeq" id="XP_066802243.1">
    <property type="nucleotide sequence ID" value="XM_066946864.1"/>
</dbReference>
<reference evidence="2 3" key="1">
    <citation type="journal article" date="2024" name="bioRxiv">
        <title>Comparative genomics of Cryptococcus and Kwoniella reveals pathogenesis evolution and contrasting karyotype dynamics via intercentromeric recombination or chromosome fusion.</title>
        <authorList>
            <person name="Coelho M.A."/>
            <person name="David-Palma M."/>
            <person name="Shea T."/>
            <person name="Bowers K."/>
            <person name="McGinley-Smith S."/>
            <person name="Mohammad A.W."/>
            <person name="Gnirke A."/>
            <person name="Yurkov A.M."/>
            <person name="Nowrousian M."/>
            <person name="Sun S."/>
            <person name="Cuomo C.A."/>
            <person name="Heitman J."/>
        </authorList>
    </citation>
    <scope>NUCLEOTIDE SEQUENCE [LARGE SCALE GENOMIC DNA]</scope>
    <source>
        <strain evidence="2 3">CBS 13917</strain>
    </source>
</reference>
<dbReference type="Proteomes" id="UP001388673">
    <property type="component" value="Unassembled WGS sequence"/>
</dbReference>
<feature type="compositionally biased region" description="Low complexity" evidence="1">
    <location>
        <begin position="86"/>
        <end position="97"/>
    </location>
</feature>
<organism evidence="2 3">
    <name type="scientific">Kwoniella newhampshirensis</name>
    <dbReference type="NCBI Taxonomy" id="1651941"/>
    <lineage>
        <taxon>Eukaryota</taxon>
        <taxon>Fungi</taxon>
        <taxon>Dikarya</taxon>
        <taxon>Basidiomycota</taxon>
        <taxon>Agaricomycotina</taxon>
        <taxon>Tremellomycetes</taxon>
        <taxon>Tremellales</taxon>
        <taxon>Cryptococcaceae</taxon>
        <taxon>Kwoniella</taxon>
    </lineage>
</organism>
<feature type="compositionally biased region" description="Gly residues" evidence="1">
    <location>
        <begin position="74"/>
        <end position="85"/>
    </location>
</feature>
<protein>
    <submittedName>
        <fullName evidence="2">Uncharacterized protein</fullName>
    </submittedName>
</protein>
<feature type="region of interest" description="Disordered" evidence="1">
    <location>
        <begin position="1"/>
        <end position="199"/>
    </location>
</feature>
<keyword evidence="3" id="KW-1185">Reference proteome</keyword>
<evidence type="ECO:0000313" key="2">
    <source>
        <dbReference type="EMBL" id="KAK8853057.1"/>
    </source>
</evidence>
<name>A0AAW0YY82_9TREE</name>
<proteinExistence type="predicted"/>
<feature type="compositionally biased region" description="Basic and acidic residues" evidence="1">
    <location>
        <begin position="162"/>
        <end position="174"/>
    </location>
</feature>
<feature type="compositionally biased region" description="Pro residues" evidence="1">
    <location>
        <begin position="1"/>
        <end position="10"/>
    </location>
</feature>
<dbReference type="AlphaFoldDB" id="A0AAW0YY82"/>
<dbReference type="GeneID" id="92181016"/>
<dbReference type="KEGG" id="kne:92181016"/>
<evidence type="ECO:0000313" key="3">
    <source>
        <dbReference type="Proteomes" id="UP001388673"/>
    </source>
</evidence>
<evidence type="ECO:0000256" key="1">
    <source>
        <dbReference type="SAM" id="MobiDB-lite"/>
    </source>
</evidence>
<accession>A0AAW0YY82</accession>
<comment type="caution">
    <text evidence="2">The sequence shown here is derived from an EMBL/GenBank/DDBJ whole genome shotgun (WGS) entry which is preliminary data.</text>
</comment>
<feature type="compositionally biased region" description="Polar residues" evidence="1">
    <location>
        <begin position="190"/>
        <end position="199"/>
    </location>
</feature>
<dbReference type="EMBL" id="JBCAWK010000007">
    <property type="protein sequence ID" value="KAK8853057.1"/>
    <property type="molecule type" value="Genomic_DNA"/>
</dbReference>
<gene>
    <name evidence="2" type="ORF">IAR55_003758</name>
</gene>